<evidence type="ECO:0000256" key="1">
    <source>
        <dbReference type="ARBA" id="ARBA00004141"/>
    </source>
</evidence>
<dbReference type="EMBL" id="VIKS01000001">
    <property type="protein sequence ID" value="TQV89806.1"/>
    <property type="molecule type" value="Genomic_DNA"/>
</dbReference>
<dbReference type="InterPro" id="IPR013525">
    <property type="entry name" value="ABC2_TM"/>
</dbReference>
<proteinExistence type="predicted"/>
<evidence type="ECO:0000259" key="6">
    <source>
        <dbReference type="Pfam" id="PF12698"/>
    </source>
</evidence>
<feature type="transmembrane region" description="Helical" evidence="5">
    <location>
        <begin position="303"/>
        <end position="322"/>
    </location>
</feature>
<feature type="transmembrane region" description="Helical" evidence="5">
    <location>
        <begin position="70"/>
        <end position="91"/>
    </location>
</feature>
<protein>
    <submittedName>
        <fullName evidence="7">ABC transporter permease</fullName>
    </submittedName>
</protein>
<feature type="transmembrane region" description="Helical" evidence="5">
    <location>
        <begin position="238"/>
        <end position="263"/>
    </location>
</feature>
<reference evidence="7 8" key="1">
    <citation type="submission" date="2019-07" db="EMBL/GenBank/DDBJ databases">
        <title>Draft genome for Aliikangiella sp. M105.</title>
        <authorList>
            <person name="Wang G."/>
        </authorList>
    </citation>
    <scope>NUCLEOTIDE SEQUENCE [LARGE SCALE GENOMIC DNA]</scope>
    <source>
        <strain evidence="7 8">M105</strain>
    </source>
</reference>
<dbReference type="GO" id="GO:0016020">
    <property type="term" value="C:membrane"/>
    <property type="evidence" value="ECO:0007669"/>
    <property type="project" value="UniProtKB-SubCell"/>
</dbReference>
<keyword evidence="3 5" id="KW-1133">Transmembrane helix</keyword>
<feature type="transmembrane region" description="Helical" evidence="5">
    <location>
        <begin position="394"/>
        <end position="411"/>
    </location>
</feature>
<feature type="transmembrane region" description="Helical" evidence="5">
    <location>
        <begin position="334"/>
        <end position="359"/>
    </location>
</feature>
<evidence type="ECO:0000256" key="3">
    <source>
        <dbReference type="ARBA" id="ARBA00022989"/>
    </source>
</evidence>
<keyword evidence="2 5" id="KW-0812">Transmembrane</keyword>
<evidence type="ECO:0000256" key="4">
    <source>
        <dbReference type="ARBA" id="ARBA00023136"/>
    </source>
</evidence>
<evidence type="ECO:0000256" key="2">
    <source>
        <dbReference type="ARBA" id="ARBA00022692"/>
    </source>
</evidence>
<feature type="transmembrane region" description="Helical" evidence="5">
    <location>
        <begin position="371"/>
        <end position="387"/>
    </location>
</feature>
<dbReference type="Pfam" id="PF12698">
    <property type="entry name" value="ABC2_membrane_3"/>
    <property type="match status" value="1"/>
</dbReference>
<dbReference type="PANTHER" id="PTHR43471">
    <property type="entry name" value="ABC TRANSPORTER PERMEASE"/>
    <property type="match status" value="1"/>
</dbReference>
<accession>A0A545UK23</accession>
<dbReference type="Proteomes" id="UP000315439">
    <property type="component" value="Unassembled WGS sequence"/>
</dbReference>
<evidence type="ECO:0000256" key="5">
    <source>
        <dbReference type="SAM" id="Phobius"/>
    </source>
</evidence>
<keyword evidence="8" id="KW-1185">Reference proteome</keyword>
<sequence length="468" mass="53292">MIFHYMKFSLILLQTEVHQAQLLSNKKLMLYQPILLKANRRLYKMRNLFSFRTYAVIKRELKAQVMTKTFIITTVLVPLLIFGGLGFQSFLMMFEEEKQVSIEVVAEDSTLVALLRKEFDESENINQSLYEINVQSMPESDLKSFVEENKSRLLNGELNGIFFVGKSVDYEKEIAYYSNNPKNNNITGRIKRLVNNVLVDQHFSGKAISDRDLEFARNNVKLTSFKVSEKEDIEEDNYGAYIVAFVLAFLLYMSLLMIGLQILRAVIEEKENRVVEVLLSSLHANELMTAKIIATTTAGLLQIIIWMLPFVLLSVTTLFVLPEQFQVSITLGQIAYFVINYGIGLVTFLGLYAAVGAIFDNISEAQQGATPLMFLILIPFYICFTIIKDPSNSIAQVSSLIPFASIIVMPVRMAVIDIPMWEVAVALSVNIATLFFVFSFAGKIYRIGILKTGKKPKWSEVYRWIRQS</sequence>
<feature type="transmembrane region" description="Helical" evidence="5">
    <location>
        <begin position="423"/>
        <end position="445"/>
    </location>
</feature>
<dbReference type="GO" id="GO:0140359">
    <property type="term" value="F:ABC-type transporter activity"/>
    <property type="evidence" value="ECO:0007669"/>
    <property type="project" value="InterPro"/>
</dbReference>
<feature type="domain" description="ABC-2 type transporter transmembrane" evidence="6">
    <location>
        <begin position="68"/>
        <end position="441"/>
    </location>
</feature>
<dbReference type="AlphaFoldDB" id="A0A545UK23"/>
<dbReference type="PANTHER" id="PTHR43471:SF3">
    <property type="entry name" value="ABC TRANSPORTER PERMEASE PROTEIN NATB"/>
    <property type="match status" value="1"/>
</dbReference>
<comment type="subcellular location">
    <subcellularLocation>
        <location evidence="1">Membrane</location>
        <topology evidence="1">Multi-pass membrane protein</topology>
    </subcellularLocation>
</comment>
<keyword evidence="4 5" id="KW-0472">Membrane</keyword>
<organism evidence="7 8">
    <name type="scientific">Aliikangiella coralliicola</name>
    <dbReference type="NCBI Taxonomy" id="2592383"/>
    <lineage>
        <taxon>Bacteria</taxon>
        <taxon>Pseudomonadati</taxon>
        <taxon>Pseudomonadota</taxon>
        <taxon>Gammaproteobacteria</taxon>
        <taxon>Oceanospirillales</taxon>
        <taxon>Pleioneaceae</taxon>
        <taxon>Aliikangiella</taxon>
    </lineage>
</organism>
<comment type="caution">
    <text evidence="7">The sequence shown here is derived from an EMBL/GenBank/DDBJ whole genome shotgun (WGS) entry which is preliminary data.</text>
</comment>
<dbReference type="OrthoDB" id="9768837at2"/>
<name>A0A545UK23_9GAMM</name>
<gene>
    <name evidence="7" type="ORF">FLL46_02695</name>
</gene>
<evidence type="ECO:0000313" key="7">
    <source>
        <dbReference type="EMBL" id="TQV89806.1"/>
    </source>
</evidence>
<evidence type="ECO:0000313" key="8">
    <source>
        <dbReference type="Proteomes" id="UP000315439"/>
    </source>
</evidence>